<evidence type="ECO:0000256" key="1">
    <source>
        <dbReference type="SAM" id="MobiDB-lite"/>
    </source>
</evidence>
<dbReference type="EMBL" id="BTGU01000017">
    <property type="protein sequence ID" value="GMN43818.1"/>
    <property type="molecule type" value="Genomic_DNA"/>
</dbReference>
<sequence>MQKPKKDREAIGEDRSSSTAPESGNTWPYRMRLTTDHLRWDSLKILHSEALEEHILAKIGEANRGALEGRIPIDMSIHDVDTGETYEVKLVKKESFWFEPTPSVEERAILRKKTSFSIFCPRNLEEVPCYDVEKTRKEFAYSIEPFRQITKKRSLSYGQEIGFRWSDKFCYNCILQWTKVVAGKNSHKLASIKCPFCKTENFSIIHGFDGSSFQQYYINQDFETGFVLSKAHKYRLQCYYTEPGLLLLLISFVVSFLCVALLEITQVSSAKPLAPKLAEKGNPSPDTGPREEDVDIITHHILGITNSFPARSKQEAQRKTVEAMKEEFQSLVSDASRPFLAARTDRFVNEVELFLASGLNVEAYDAVYKQRLGWSAPGIASEAEGDVSEHTPVIPYLYIFDNDYDEND</sequence>
<dbReference type="AlphaFoldDB" id="A0AA87ZWZ2"/>
<keyword evidence="2" id="KW-0812">Transmembrane</keyword>
<comment type="caution">
    <text evidence="3">The sequence shown here is derived from an EMBL/GenBank/DDBJ whole genome shotgun (WGS) entry which is preliminary data.</text>
</comment>
<keyword evidence="2" id="KW-0472">Membrane</keyword>
<dbReference type="Proteomes" id="UP001187192">
    <property type="component" value="Unassembled WGS sequence"/>
</dbReference>
<feature type="region of interest" description="Disordered" evidence="1">
    <location>
        <begin position="1"/>
        <end position="28"/>
    </location>
</feature>
<keyword evidence="4" id="KW-1185">Reference proteome</keyword>
<accession>A0AA87ZWZ2</accession>
<name>A0AA87ZWZ2_FICCA</name>
<feature type="compositionally biased region" description="Polar residues" evidence="1">
    <location>
        <begin position="17"/>
        <end position="26"/>
    </location>
</feature>
<organism evidence="3 4">
    <name type="scientific">Ficus carica</name>
    <name type="common">Common fig</name>
    <dbReference type="NCBI Taxonomy" id="3494"/>
    <lineage>
        <taxon>Eukaryota</taxon>
        <taxon>Viridiplantae</taxon>
        <taxon>Streptophyta</taxon>
        <taxon>Embryophyta</taxon>
        <taxon>Tracheophyta</taxon>
        <taxon>Spermatophyta</taxon>
        <taxon>Magnoliopsida</taxon>
        <taxon>eudicotyledons</taxon>
        <taxon>Gunneridae</taxon>
        <taxon>Pentapetalae</taxon>
        <taxon>rosids</taxon>
        <taxon>fabids</taxon>
        <taxon>Rosales</taxon>
        <taxon>Moraceae</taxon>
        <taxon>Ficeae</taxon>
        <taxon>Ficus</taxon>
    </lineage>
</organism>
<feature type="transmembrane region" description="Helical" evidence="2">
    <location>
        <begin position="244"/>
        <end position="262"/>
    </location>
</feature>
<feature type="compositionally biased region" description="Basic and acidic residues" evidence="1">
    <location>
        <begin position="1"/>
        <end position="16"/>
    </location>
</feature>
<protein>
    <submittedName>
        <fullName evidence="3">Uncharacterized protein</fullName>
    </submittedName>
</protein>
<dbReference type="PANTHER" id="PTHR47692:SF2">
    <property type="entry name" value="ZINC FINGER RING-TYPE DOMAIN CONTAINING PROTEIN"/>
    <property type="match status" value="1"/>
</dbReference>
<evidence type="ECO:0000313" key="3">
    <source>
        <dbReference type="EMBL" id="GMN43818.1"/>
    </source>
</evidence>
<reference evidence="3" key="1">
    <citation type="submission" date="2023-07" db="EMBL/GenBank/DDBJ databases">
        <title>draft genome sequence of fig (Ficus carica).</title>
        <authorList>
            <person name="Takahashi T."/>
            <person name="Nishimura K."/>
        </authorList>
    </citation>
    <scope>NUCLEOTIDE SEQUENCE</scope>
</reference>
<evidence type="ECO:0000256" key="2">
    <source>
        <dbReference type="SAM" id="Phobius"/>
    </source>
</evidence>
<evidence type="ECO:0000313" key="4">
    <source>
        <dbReference type="Proteomes" id="UP001187192"/>
    </source>
</evidence>
<dbReference type="PANTHER" id="PTHR47692">
    <property type="entry name" value="RING/U-BOX SUPERFAMILY PROTEIN"/>
    <property type="match status" value="1"/>
</dbReference>
<keyword evidence="2" id="KW-1133">Transmembrane helix</keyword>
<gene>
    <name evidence="3" type="ORF">TIFTF001_013006</name>
</gene>
<proteinExistence type="predicted"/>